<evidence type="ECO:0000313" key="1">
    <source>
        <dbReference type="EMBL" id="MBX61039.1"/>
    </source>
</evidence>
<dbReference type="EMBL" id="GGEC01080555">
    <property type="protein sequence ID" value="MBX61039.1"/>
    <property type="molecule type" value="Transcribed_RNA"/>
</dbReference>
<sequence length="15" mass="1673">MVIMSEILFSVESST</sequence>
<reference evidence="1" key="1">
    <citation type="submission" date="2018-02" db="EMBL/GenBank/DDBJ databases">
        <title>Rhizophora mucronata_Transcriptome.</title>
        <authorList>
            <person name="Meera S.P."/>
            <person name="Sreeshan A."/>
            <person name="Augustine A."/>
        </authorList>
    </citation>
    <scope>NUCLEOTIDE SEQUENCE</scope>
    <source>
        <tissue evidence="1">Leaf</tissue>
    </source>
</reference>
<protein>
    <submittedName>
        <fullName evidence="1">Uncharacterized protein</fullName>
    </submittedName>
</protein>
<proteinExistence type="predicted"/>
<organism evidence="1">
    <name type="scientific">Rhizophora mucronata</name>
    <name type="common">Asiatic mangrove</name>
    <dbReference type="NCBI Taxonomy" id="61149"/>
    <lineage>
        <taxon>Eukaryota</taxon>
        <taxon>Viridiplantae</taxon>
        <taxon>Streptophyta</taxon>
        <taxon>Embryophyta</taxon>
        <taxon>Tracheophyta</taxon>
        <taxon>Spermatophyta</taxon>
        <taxon>Magnoliopsida</taxon>
        <taxon>eudicotyledons</taxon>
        <taxon>Gunneridae</taxon>
        <taxon>Pentapetalae</taxon>
        <taxon>rosids</taxon>
        <taxon>fabids</taxon>
        <taxon>Malpighiales</taxon>
        <taxon>Rhizophoraceae</taxon>
        <taxon>Rhizophora</taxon>
    </lineage>
</organism>
<name>A0A2P2Q276_RHIMU</name>
<accession>A0A2P2Q276</accession>